<feature type="compositionally biased region" description="Pro residues" evidence="6">
    <location>
        <begin position="317"/>
        <end position="328"/>
    </location>
</feature>
<evidence type="ECO:0000256" key="1">
    <source>
        <dbReference type="ARBA" id="ARBA00012727"/>
    </source>
</evidence>
<dbReference type="PANTHER" id="PTHR42705:SF2">
    <property type="entry name" value="BIFUNCTIONAL NON-HOMOLOGOUS END JOINING PROTEIN LIGD"/>
    <property type="match status" value="1"/>
</dbReference>
<name>A0ABS0DC32_9NOCA</name>
<dbReference type="Pfam" id="PF21686">
    <property type="entry name" value="LigD_Prim-Pol"/>
    <property type="match status" value="1"/>
</dbReference>
<protein>
    <recommendedName>
        <fullName evidence="1">DNA ligase (ATP)</fullName>
        <ecNumber evidence="1">6.5.1.1</ecNumber>
    </recommendedName>
</protein>
<dbReference type="Gene3D" id="3.30.1490.70">
    <property type="match status" value="1"/>
</dbReference>
<dbReference type="InterPro" id="IPR033649">
    <property type="entry name" value="MtLigD_Pol-like"/>
</dbReference>
<evidence type="ECO:0000313" key="9">
    <source>
        <dbReference type="Proteomes" id="UP000707731"/>
    </source>
</evidence>
<evidence type="ECO:0000256" key="2">
    <source>
        <dbReference type="ARBA" id="ARBA00022598"/>
    </source>
</evidence>
<dbReference type="CDD" id="cd04863">
    <property type="entry name" value="MtLigD_Pol_like"/>
    <property type="match status" value="1"/>
</dbReference>
<evidence type="ECO:0000313" key="8">
    <source>
        <dbReference type="EMBL" id="MBF6356032.1"/>
    </source>
</evidence>
<keyword evidence="9" id="KW-1185">Reference proteome</keyword>
<dbReference type="InterPro" id="IPR014145">
    <property type="entry name" value="LigD_pol_dom"/>
</dbReference>
<dbReference type="PROSITE" id="PS50160">
    <property type="entry name" value="DNA_LIGASE_A3"/>
    <property type="match status" value="1"/>
</dbReference>
<dbReference type="InterPro" id="IPR012309">
    <property type="entry name" value="DNA_ligase_ATP-dep_C"/>
</dbReference>
<dbReference type="InterPro" id="IPR012310">
    <property type="entry name" value="DNA_ligase_ATP-dep_cent"/>
</dbReference>
<dbReference type="NCBIfam" id="NF007210">
    <property type="entry name" value="PRK09632.1"/>
    <property type="match status" value="1"/>
</dbReference>
<dbReference type="GO" id="GO:0003910">
    <property type="term" value="F:DNA ligase (ATP) activity"/>
    <property type="evidence" value="ECO:0007669"/>
    <property type="project" value="UniProtKB-EC"/>
</dbReference>
<dbReference type="EC" id="6.5.1.1" evidence="1"/>
<dbReference type="Pfam" id="PF01068">
    <property type="entry name" value="DNA_ligase_A_M"/>
    <property type="match status" value="1"/>
</dbReference>
<comment type="similarity">
    <text evidence="5">In the N-terminal section; belongs to the LigD polymerase family.</text>
</comment>
<evidence type="ECO:0000259" key="7">
    <source>
        <dbReference type="PROSITE" id="PS50160"/>
    </source>
</evidence>
<feature type="domain" description="ATP-dependent DNA ligase family profile" evidence="7">
    <location>
        <begin position="588"/>
        <end position="719"/>
    </location>
</feature>
<dbReference type="Proteomes" id="UP000707731">
    <property type="component" value="Unassembled WGS sequence"/>
</dbReference>
<dbReference type="SUPFAM" id="SSF56091">
    <property type="entry name" value="DNA ligase/mRNA capping enzyme, catalytic domain"/>
    <property type="match status" value="1"/>
</dbReference>
<dbReference type="Pfam" id="PF13298">
    <property type="entry name" value="LigD_N"/>
    <property type="match status" value="1"/>
</dbReference>
<dbReference type="EMBL" id="JADLQN010000002">
    <property type="protein sequence ID" value="MBF6356032.1"/>
    <property type="molecule type" value="Genomic_DNA"/>
</dbReference>
<evidence type="ECO:0000256" key="3">
    <source>
        <dbReference type="ARBA" id="ARBA00034003"/>
    </source>
</evidence>
<comment type="similarity">
    <text evidence="4">In the C-terminal section; belongs to the ATP-dependent DNA ligase family.</text>
</comment>
<dbReference type="InterPro" id="IPR016059">
    <property type="entry name" value="DNA_ligase_ATP-dep_CS"/>
</dbReference>
<dbReference type="NCBIfam" id="TIGR02777">
    <property type="entry name" value="LigD_PE_dom"/>
    <property type="match status" value="1"/>
</dbReference>
<organism evidence="8 9">
    <name type="scientific">Nocardia higoensis</name>
    <dbReference type="NCBI Taxonomy" id="228599"/>
    <lineage>
        <taxon>Bacteria</taxon>
        <taxon>Bacillati</taxon>
        <taxon>Actinomycetota</taxon>
        <taxon>Actinomycetes</taxon>
        <taxon>Mycobacteriales</taxon>
        <taxon>Nocardiaceae</taxon>
        <taxon>Nocardia</taxon>
    </lineage>
</organism>
<sequence length="789" mass="86897">MRAAFDGGPGAGPIEVALTNLDKVLYPETGTTKGEVIAYYTAIAPAILPHLSGRPITRKRWPNGVAETSFFEKNLPGHAPAWLSRQAIEHSDRRVTYPLVDSEAGLAWLGQQAALEIHVPQWRIAGHRPGPATRMVFDLDPGPGAGLPECAEVALAVKEIIEGAGMRVYPVTSGSKGIHLYVPLDRVLSPGGASTVAKQLATDLEKLHPDLVTATMAKEVRRGRVLLDWSQNNPAKTTVSPYSLRGRAHPDVAAPRTWAEIEDTATLRHLRFDEVLARWRDDGDLLADLDPPLPVESAPHERDALARYRSMRDPARTPEPVPAAPPTPGSGDRFVVQEHHARRLHWDVRLERDGVLASWAVPKGPPTSPSQNRLAVRTEDHPLEYLDFHGVIPRGEYGGGRMTIWDRGTYETEKWREDEVIVRFHGRTLTGRYALIRTRADQWLMHLMRDQPPESTPPARAGVGSVRDAPSRAEPSPGVPGRRAEGNGGQRRSEAPFPRDLAPMLATAGEVAGLDPGQWCFETKWDGFRVMAVIDGDDLVLRSRSGTDVTARYPRFAAAAAELSGHRVVLDGEMVVFDDDGVPDISLLQADPARAEFVAFDVLYLDGTSLVRKRFADRRRVLEALAATASSLLVPPPLADNGADAVRLSAERGLEGVLAKRFDSVYLPGRRGQSWIKHRNWRTREVVVGGYRRSAARDFASLLVGIPIGEELVYAGRVGTGFSDPDMRELGPRLRSSRRPTCPFTTELTAAERKDAIWVDPVVTGRVRFMRWTETGRLWHAAWLGEADS</sequence>
<dbReference type="CDD" id="cd07906">
    <property type="entry name" value="Adenylation_DNA_ligase_LigD_LigC"/>
    <property type="match status" value="1"/>
</dbReference>
<evidence type="ECO:0000256" key="5">
    <source>
        <dbReference type="ARBA" id="ARBA00049990"/>
    </source>
</evidence>
<feature type="region of interest" description="Disordered" evidence="6">
    <location>
        <begin position="449"/>
        <end position="497"/>
    </location>
</feature>
<gene>
    <name evidence="8" type="ORF">IU449_16005</name>
</gene>
<feature type="region of interest" description="Disordered" evidence="6">
    <location>
        <begin position="311"/>
        <end position="331"/>
    </location>
</feature>
<dbReference type="SUPFAM" id="SSF50249">
    <property type="entry name" value="Nucleic acid-binding proteins"/>
    <property type="match status" value="1"/>
</dbReference>
<accession>A0ABS0DC32</accession>
<dbReference type="Pfam" id="PF04679">
    <property type="entry name" value="DNA_ligase_A_C"/>
    <property type="match status" value="1"/>
</dbReference>
<proteinExistence type="inferred from homology"/>
<comment type="caution">
    <text evidence="8">The sequence shown here is derived from an EMBL/GenBank/DDBJ whole genome shotgun (WGS) entry which is preliminary data.</text>
</comment>
<evidence type="ECO:0000256" key="6">
    <source>
        <dbReference type="SAM" id="MobiDB-lite"/>
    </source>
</evidence>
<dbReference type="Gene3D" id="3.90.920.10">
    <property type="entry name" value="DNA primase, PRIM domain"/>
    <property type="match status" value="1"/>
</dbReference>
<dbReference type="PROSITE" id="PS00697">
    <property type="entry name" value="DNA_LIGASE_A1"/>
    <property type="match status" value="1"/>
</dbReference>
<dbReference type="RefSeq" id="WP_195003238.1">
    <property type="nucleotide sequence ID" value="NZ_JADLQN010000002.1"/>
</dbReference>
<dbReference type="PANTHER" id="PTHR42705">
    <property type="entry name" value="BIFUNCTIONAL NON-HOMOLOGOUS END JOINING PROTEIN LIGD"/>
    <property type="match status" value="1"/>
</dbReference>
<evidence type="ECO:0000256" key="4">
    <source>
        <dbReference type="ARBA" id="ARBA00049981"/>
    </source>
</evidence>
<dbReference type="InterPro" id="IPR014144">
    <property type="entry name" value="LigD_PE_domain"/>
</dbReference>
<dbReference type="InterPro" id="IPR052171">
    <property type="entry name" value="NHEJ_LigD"/>
</dbReference>
<dbReference type="CDD" id="cd07971">
    <property type="entry name" value="OBF_DNA_ligase_LigD"/>
    <property type="match status" value="1"/>
</dbReference>
<keyword evidence="2 8" id="KW-0436">Ligase</keyword>
<dbReference type="InterPro" id="IPR012340">
    <property type="entry name" value="NA-bd_OB-fold"/>
</dbReference>
<reference evidence="8 9" key="1">
    <citation type="submission" date="2020-10" db="EMBL/GenBank/DDBJ databases">
        <title>Identification of Nocardia species via Next-generation sequencing and recognition of intraspecies genetic diversity.</title>
        <authorList>
            <person name="Li P."/>
            <person name="Li P."/>
            <person name="Lu B."/>
        </authorList>
    </citation>
    <scope>NUCLEOTIDE SEQUENCE [LARGE SCALE GENOMIC DNA]</scope>
    <source>
        <strain evidence="8 9">BJ06-0143</strain>
    </source>
</reference>
<dbReference type="NCBIfam" id="TIGR02778">
    <property type="entry name" value="ligD_pol"/>
    <property type="match status" value="1"/>
</dbReference>
<comment type="catalytic activity">
    <reaction evidence="3">
        <text>ATP + (deoxyribonucleotide)n-3'-hydroxyl + 5'-phospho-(deoxyribonucleotide)m = (deoxyribonucleotide)n+m + AMP + diphosphate.</text>
        <dbReference type="EC" id="6.5.1.1"/>
    </reaction>
</comment>
<dbReference type="Gene3D" id="2.40.50.140">
    <property type="entry name" value="Nucleic acid-binding proteins"/>
    <property type="match status" value="1"/>
</dbReference>
<dbReference type="Gene3D" id="3.30.470.30">
    <property type="entry name" value="DNA ligase/mRNA capping enzyme"/>
    <property type="match status" value="1"/>
</dbReference>